<keyword evidence="5" id="KW-0378">Hydrolase</keyword>
<dbReference type="PANTHER" id="PTHR31290:SF5">
    <property type="entry name" value="UV-DAMAGE ENDONUCLEASE"/>
    <property type="match status" value="1"/>
</dbReference>
<keyword evidence="3" id="KW-0227">DNA damage</keyword>
<name>A0A6C0JEN4_9ZZZZ</name>
<evidence type="ECO:0000256" key="4">
    <source>
        <dbReference type="ARBA" id="ARBA00022769"/>
    </source>
</evidence>
<evidence type="ECO:0000313" key="7">
    <source>
        <dbReference type="EMBL" id="QHU02947.1"/>
    </source>
</evidence>
<dbReference type="InterPro" id="IPR036237">
    <property type="entry name" value="Xyl_isomerase-like_sf"/>
</dbReference>
<dbReference type="GO" id="GO:0004519">
    <property type="term" value="F:endonuclease activity"/>
    <property type="evidence" value="ECO:0007669"/>
    <property type="project" value="UniProtKB-KW"/>
</dbReference>
<evidence type="ECO:0000256" key="3">
    <source>
        <dbReference type="ARBA" id="ARBA00022763"/>
    </source>
</evidence>
<keyword evidence="6" id="KW-0234">DNA repair</keyword>
<dbReference type="Pfam" id="PF03851">
    <property type="entry name" value="UvdE"/>
    <property type="match status" value="1"/>
</dbReference>
<dbReference type="GO" id="GO:0006289">
    <property type="term" value="P:nucleotide-excision repair"/>
    <property type="evidence" value="ECO:0007669"/>
    <property type="project" value="InterPro"/>
</dbReference>
<evidence type="ECO:0000256" key="6">
    <source>
        <dbReference type="ARBA" id="ARBA00023204"/>
    </source>
</evidence>
<sequence length="357" mass="41674">MSSNKKIQLGLCCLNTILRAQKPSVFASRKMIIRTVKEKGIDVLKQKILQNLRDVLTMIDWNEENGIKVFRLSSELFPHKSNPKVEDYSFDFAKDLLRKIGIKAKKYNQRLTFHPGQYNVVGTPNKKSFQQTIVDLKYHADVLDLIDAGKDSVMVVHGGGIYNDKKATLERWCKQYMLLPENVRNRLVLENCEKCFSIEDCLYVSKKVNIPVVFDTHHYNCYCKMHPAESFKPAVEYISEILDSWKRRNIKPKFHVSEQGSGRTGHHSDYIETIPQYLMEIPDKYGVEIDIMIEAKMKEQAIFKLYKKYPTLNCKNSEYTLPIVHHDKKWIKKNIKDCACCEIKKKKKKLKIVKSFK</sequence>
<protein>
    <submittedName>
        <fullName evidence="7">Uncharacterized protein</fullName>
    </submittedName>
</protein>
<dbReference type="SUPFAM" id="SSF51658">
    <property type="entry name" value="Xylose isomerase-like"/>
    <property type="match status" value="1"/>
</dbReference>
<proteinExistence type="predicted"/>
<dbReference type="AlphaFoldDB" id="A0A6C0JEN4"/>
<evidence type="ECO:0000256" key="1">
    <source>
        <dbReference type="ARBA" id="ARBA00022722"/>
    </source>
</evidence>
<dbReference type="Gene3D" id="3.20.20.150">
    <property type="entry name" value="Divalent-metal-dependent TIM barrel enzymes"/>
    <property type="match status" value="1"/>
</dbReference>
<accession>A0A6C0JEN4</accession>
<dbReference type="EMBL" id="MN740367">
    <property type="protein sequence ID" value="QHU02947.1"/>
    <property type="molecule type" value="Genomic_DNA"/>
</dbReference>
<keyword evidence="4" id="KW-0228">DNA excision</keyword>
<keyword evidence="1" id="KW-0540">Nuclease</keyword>
<dbReference type="NCBIfam" id="TIGR00629">
    <property type="entry name" value="uvde"/>
    <property type="match status" value="1"/>
</dbReference>
<organism evidence="7">
    <name type="scientific">viral metagenome</name>
    <dbReference type="NCBI Taxonomy" id="1070528"/>
    <lineage>
        <taxon>unclassified sequences</taxon>
        <taxon>metagenomes</taxon>
        <taxon>organismal metagenomes</taxon>
    </lineage>
</organism>
<keyword evidence="2" id="KW-0255">Endonuclease</keyword>
<reference evidence="7" key="1">
    <citation type="journal article" date="2020" name="Nature">
        <title>Giant virus diversity and host interactions through global metagenomics.</title>
        <authorList>
            <person name="Schulz F."/>
            <person name="Roux S."/>
            <person name="Paez-Espino D."/>
            <person name="Jungbluth S."/>
            <person name="Walsh D.A."/>
            <person name="Denef V.J."/>
            <person name="McMahon K.D."/>
            <person name="Konstantinidis K.T."/>
            <person name="Eloe-Fadrosh E.A."/>
            <person name="Kyrpides N.C."/>
            <person name="Woyke T."/>
        </authorList>
    </citation>
    <scope>NUCLEOTIDE SEQUENCE</scope>
    <source>
        <strain evidence="7">GVMAG-M-3300025890-48</strain>
    </source>
</reference>
<dbReference type="GO" id="GO:0009411">
    <property type="term" value="P:response to UV"/>
    <property type="evidence" value="ECO:0007669"/>
    <property type="project" value="InterPro"/>
</dbReference>
<evidence type="ECO:0000256" key="2">
    <source>
        <dbReference type="ARBA" id="ARBA00022759"/>
    </source>
</evidence>
<dbReference type="InterPro" id="IPR004601">
    <property type="entry name" value="UvdE"/>
</dbReference>
<dbReference type="PANTHER" id="PTHR31290">
    <property type="entry name" value="UV-DAMAGE ENDONUCLEASE"/>
    <property type="match status" value="1"/>
</dbReference>
<evidence type="ECO:0000256" key="5">
    <source>
        <dbReference type="ARBA" id="ARBA00022801"/>
    </source>
</evidence>
<dbReference type="GO" id="GO:0016787">
    <property type="term" value="F:hydrolase activity"/>
    <property type="evidence" value="ECO:0007669"/>
    <property type="project" value="UniProtKB-KW"/>
</dbReference>